<evidence type="ECO:0000256" key="1">
    <source>
        <dbReference type="ARBA" id="ARBA00009477"/>
    </source>
</evidence>
<dbReference type="PANTHER" id="PTHR30469">
    <property type="entry name" value="MULTIDRUG RESISTANCE PROTEIN MDTA"/>
    <property type="match status" value="1"/>
</dbReference>
<evidence type="ECO:0000313" key="7">
    <source>
        <dbReference type="Proteomes" id="UP000018211"/>
    </source>
</evidence>
<dbReference type="SUPFAM" id="SSF111369">
    <property type="entry name" value="HlyD-like secretion proteins"/>
    <property type="match status" value="1"/>
</dbReference>
<gene>
    <name evidence="6" type="ORF">VIBNISOn1_1640003</name>
</gene>
<dbReference type="InterPro" id="IPR058792">
    <property type="entry name" value="Beta-barrel_RND_2"/>
</dbReference>
<dbReference type="GO" id="GO:1990281">
    <property type="term" value="C:efflux pump complex"/>
    <property type="evidence" value="ECO:0007669"/>
    <property type="project" value="TreeGrafter"/>
</dbReference>
<organism evidence="6 7">
    <name type="scientific">Vibrio nigripulchritudo SOn1</name>
    <dbReference type="NCBI Taxonomy" id="1238450"/>
    <lineage>
        <taxon>Bacteria</taxon>
        <taxon>Pseudomonadati</taxon>
        <taxon>Pseudomonadota</taxon>
        <taxon>Gammaproteobacteria</taxon>
        <taxon>Vibrionales</taxon>
        <taxon>Vibrionaceae</taxon>
        <taxon>Vibrio</taxon>
    </lineage>
</organism>
<feature type="coiled-coil region" evidence="2">
    <location>
        <begin position="98"/>
        <end position="139"/>
    </location>
</feature>
<comment type="caution">
    <text evidence="6">The sequence shown here is derived from an EMBL/GenBank/DDBJ whole genome shotgun (WGS) entry which is preliminary data.</text>
</comment>
<feature type="signal peptide" evidence="3">
    <location>
        <begin position="1"/>
        <end position="22"/>
    </location>
</feature>
<evidence type="ECO:0000259" key="5">
    <source>
        <dbReference type="Pfam" id="PF25973"/>
    </source>
</evidence>
<feature type="domain" description="CusB-like beta-barrel" evidence="4">
    <location>
        <begin position="187"/>
        <end position="255"/>
    </location>
</feature>
<dbReference type="InterPro" id="IPR058647">
    <property type="entry name" value="BSH_CzcB-like"/>
</dbReference>
<dbReference type="Proteomes" id="UP000018211">
    <property type="component" value="Unassembled WGS sequence"/>
</dbReference>
<keyword evidence="2" id="KW-0175">Coiled coil</keyword>
<dbReference type="Gene3D" id="2.40.50.100">
    <property type="match status" value="1"/>
</dbReference>
<evidence type="ECO:0000256" key="3">
    <source>
        <dbReference type="SAM" id="SignalP"/>
    </source>
</evidence>
<evidence type="ECO:0000313" key="6">
    <source>
        <dbReference type="EMBL" id="CCO46018.1"/>
    </source>
</evidence>
<dbReference type="Pfam" id="PF25973">
    <property type="entry name" value="BSH_CzcB"/>
    <property type="match status" value="1"/>
</dbReference>
<dbReference type="NCBIfam" id="TIGR01730">
    <property type="entry name" value="RND_mfp"/>
    <property type="match status" value="1"/>
</dbReference>
<feature type="domain" description="CzcB-like barrel-sandwich hybrid" evidence="5">
    <location>
        <begin position="35"/>
        <end position="175"/>
    </location>
</feature>
<dbReference type="RefSeq" id="WP_022611281.1">
    <property type="nucleotide sequence ID" value="NZ_LK391965.1"/>
</dbReference>
<sequence>MKIGKSLLVATALSGVSIQISALELLGQVQLINPVHLVSQVSGVLEKVDGQVGESVKSGSKLTTIQAFDYELAVKKQAANLALAKADMTIKQSIYQRYQTLKKKKSLSQNELDVAKADMDSARATVELARIQLAEAKNNLEDTVVVSTIDGIITQRHVESGAWVERGTPLFQVANIDTVRIRFFASQYDLDELRIGMSVELWLEGSRNEKVTARIERIGIQPDDQSKSYPVYVSIDNIDHVYRPGMTVYASTQSSSVKGE</sequence>
<keyword evidence="3" id="KW-0732">Signal</keyword>
<evidence type="ECO:0000259" key="4">
    <source>
        <dbReference type="Pfam" id="PF25954"/>
    </source>
</evidence>
<protein>
    <submittedName>
        <fullName evidence="6">Secretion protein HlyD</fullName>
    </submittedName>
</protein>
<proteinExistence type="inferred from homology"/>
<feature type="chain" id="PRO_5043573320" evidence="3">
    <location>
        <begin position="23"/>
        <end position="260"/>
    </location>
</feature>
<dbReference type="Pfam" id="PF25954">
    <property type="entry name" value="Beta-barrel_RND_2"/>
    <property type="match status" value="1"/>
</dbReference>
<reference evidence="6 7" key="1">
    <citation type="journal article" date="2013" name="ISME J.">
        <title>Comparative genomics of pathogenic lineages of Vibrio nigripulchritudo identifies virulence-associated traits.</title>
        <authorList>
            <person name="Goudenege D."/>
            <person name="Labreuche Y."/>
            <person name="Krin E."/>
            <person name="Ansquer D."/>
            <person name="Mangenot S."/>
            <person name="Calteau A."/>
            <person name="Medigue C."/>
            <person name="Mazel D."/>
            <person name="Polz M.F."/>
            <person name="Le Roux F."/>
        </authorList>
    </citation>
    <scope>NUCLEOTIDE SEQUENCE [LARGE SCALE GENOMIC DNA]</scope>
    <source>
        <strain evidence="6 7">SOn1</strain>
    </source>
</reference>
<name>A0AAV2VMP9_9VIBR</name>
<dbReference type="Gene3D" id="2.40.30.170">
    <property type="match status" value="1"/>
</dbReference>
<dbReference type="AlphaFoldDB" id="A0AAV2VMP9"/>
<evidence type="ECO:0000256" key="2">
    <source>
        <dbReference type="SAM" id="Coils"/>
    </source>
</evidence>
<dbReference type="GO" id="GO:0015562">
    <property type="term" value="F:efflux transmembrane transporter activity"/>
    <property type="evidence" value="ECO:0007669"/>
    <property type="project" value="TreeGrafter"/>
</dbReference>
<dbReference type="InterPro" id="IPR006143">
    <property type="entry name" value="RND_pump_MFP"/>
</dbReference>
<dbReference type="EMBL" id="CAOF01000073">
    <property type="protein sequence ID" value="CCO46018.1"/>
    <property type="molecule type" value="Genomic_DNA"/>
</dbReference>
<accession>A0AAV2VMP9</accession>
<dbReference type="Gene3D" id="1.10.287.470">
    <property type="entry name" value="Helix hairpin bin"/>
    <property type="match status" value="1"/>
</dbReference>
<comment type="similarity">
    <text evidence="1">Belongs to the membrane fusion protein (MFP) (TC 8.A.1) family.</text>
</comment>